<comment type="caution">
    <text evidence="2">The sequence shown here is derived from an EMBL/GenBank/DDBJ whole genome shotgun (WGS) entry which is preliminary data.</text>
</comment>
<dbReference type="GO" id="GO:0016887">
    <property type="term" value="F:ATP hydrolysis activity"/>
    <property type="evidence" value="ECO:0007669"/>
    <property type="project" value="InterPro"/>
</dbReference>
<protein>
    <submittedName>
        <fullName evidence="2">Chromosome segregation protein SMC</fullName>
    </submittedName>
</protein>
<proteinExistence type="predicted"/>
<dbReference type="InterPro" id="IPR003593">
    <property type="entry name" value="AAA+_ATPase"/>
</dbReference>
<evidence type="ECO:0000313" key="2">
    <source>
        <dbReference type="EMBL" id="RAU18693.1"/>
    </source>
</evidence>
<reference evidence="2 3" key="1">
    <citation type="submission" date="2018-06" db="EMBL/GenBank/DDBJ databases">
        <title>Nitrincola tibetense sp. nov., isolated from Lake XuguoCo on Tibetan Plateau.</title>
        <authorList>
            <person name="Xing P."/>
        </authorList>
    </citation>
    <scope>NUCLEOTIDE SEQUENCE [LARGE SCALE GENOMIC DNA]</scope>
    <source>
        <strain evidence="3">xg18</strain>
    </source>
</reference>
<dbReference type="Pfam" id="PF13175">
    <property type="entry name" value="AAA_15"/>
    <property type="match status" value="1"/>
</dbReference>
<dbReference type="EMBL" id="QKRX01000004">
    <property type="protein sequence ID" value="RAU18693.1"/>
    <property type="molecule type" value="Genomic_DNA"/>
</dbReference>
<dbReference type="GO" id="GO:0005524">
    <property type="term" value="F:ATP binding"/>
    <property type="evidence" value="ECO:0007669"/>
    <property type="project" value="InterPro"/>
</dbReference>
<feature type="domain" description="AAA+ ATPase" evidence="1">
    <location>
        <begin position="32"/>
        <end position="433"/>
    </location>
</feature>
<accession>A0A364NNN8</accession>
<gene>
    <name evidence="2" type="ORF">DN062_07990</name>
</gene>
<dbReference type="OrthoDB" id="9815944at2"/>
<dbReference type="CDD" id="cd00267">
    <property type="entry name" value="ABC_ATPase"/>
    <property type="match status" value="1"/>
</dbReference>
<dbReference type="SMART" id="SM00382">
    <property type="entry name" value="AAA"/>
    <property type="match status" value="1"/>
</dbReference>
<dbReference type="SUPFAM" id="SSF52540">
    <property type="entry name" value="P-loop containing nucleoside triphosphate hydrolases"/>
    <property type="match status" value="1"/>
</dbReference>
<organism evidence="2 3">
    <name type="scientific">Nitrincola tibetensis</name>
    <dbReference type="NCBI Taxonomy" id="2219697"/>
    <lineage>
        <taxon>Bacteria</taxon>
        <taxon>Pseudomonadati</taxon>
        <taxon>Pseudomonadota</taxon>
        <taxon>Gammaproteobacteria</taxon>
        <taxon>Oceanospirillales</taxon>
        <taxon>Oceanospirillaceae</taxon>
        <taxon>Nitrincola</taxon>
    </lineage>
</organism>
<dbReference type="InterPro" id="IPR041685">
    <property type="entry name" value="AAA_GajA/Old/RecF-like"/>
</dbReference>
<sequence length="568" mass="66042">MRLASFTIGSDREGERQRFKNLKNVTIDLEEQEWITLVIGWNGTGKSNVLEALAVLFRDLIMGKNDKGEKDKPSFAYTLRYFCHHKEIEISADPERAKDAYLVSYRVLGEKKDELAELKFHAFKKRQDEFLPKYVFGYYSGHSDRLQSVFRPYLQQYDKKLRNSKSEDPGLRRLFYALPVHSQFVLLAFVLNQDDLVRHFLDTQLGLETDKNAESIDSVLLELNEPSWNLNKSKEPKGTYGACKEKPDIFWGAEGVVRDFLNRLHKVATAPIKISRKDDATFWNKKGREYLYMFIKDINKLTELVGDQEPRQFFRDLESTYVSELISEVRIRVKLKKNDGSVTFRELSEGEQQLLTVLGLLRFTAEEESLFLLDEPDTHLNPKWSVDYIDYLNKFVTSGSKGENNSHIVLTTHNPIAIAELTRDQVQILSRDDETRTIESHKPQYDPQGMGYAGIITSDMFGLGSSLDKRTQKRLETYRALASIENKTKFEALRFQIISEWLDNDRFSMSQRDDDYERYIKIRNSLLKEQSGTDDYQQLVNFALSLSQEKRDEVAKQAIAKLMKEEQQ</sequence>
<dbReference type="PANTHER" id="PTHR43581:SF4">
    <property type="entry name" value="ATP_GTP PHOSPHATASE"/>
    <property type="match status" value="1"/>
</dbReference>
<dbReference type="RefSeq" id="WP_112158791.1">
    <property type="nucleotide sequence ID" value="NZ_QKRX01000004.1"/>
</dbReference>
<dbReference type="Gene3D" id="3.40.50.300">
    <property type="entry name" value="P-loop containing nucleotide triphosphate hydrolases"/>
    <property type="match status" value="1"/>
</dbReference>
<name>A0A364NNN8_9GAMM</name>
<dbReference type="AlphaFoldDB" id="A0A364NNN8"/>
<keyword evidence="3" id="KW-1185">Reference proteome</keyword>
<dbReference type="InterPro" id="IPR051396">
    <property type="entry name" value="Bact_Antivir_Def_Nuclease"/>
</dbReference>
<dbReference type="InterPro" id="IPR027417">
    <property type="entry name" value="P-loop_NTPase"/>
</dbReference>
<dbReference type="PANTHER" id="PTHR43581">
    <property type="entry name" value="ATP/GTP PHOSPHATASE"/>
    <property type="match status" value="1"/>
</dbReference>
<evidence type="ECO:0000259" key="1">
    <source>
        <dbReference type="SMART" id="SM00382"/>
    </source>
</evidence>
<evidence type="ECO:0000313" key="3">
    <source>
        <dbReference type="Proteomes" id="UP000250744"/>
    </source>
</evidence>
<dbReference type="Proteomes" id="UP000250744">
    <property type="component" value="Unassembled WGS sequence"/>
</dbReference>